<sequence>MSRATMPIMGAILLSEIPFAMIQPHEAQALRNHGQTLERLAQRGGLPASEAVAIMKGLRWRAVKTGVPTEHYLINMVRDWRAAQPRQGDT</sequence>
<dbReference type="EMBL" id="CP065997">
    <property type="protein sequence ID" value="QQB32791.1"/>
    <property type="molecule type" value="Genomic_DNA"/>
</dbReference>
<proteinExistence type="predicted"/>
<accession>A0A7T4AZ89</accession>
<gene>
    <name evidence="1" type="ORF">I6I07_19285</name>
</gene>
<reference evidence="1 2" key="1">
    <citation type="submission" date="2020-12" db="EMBL/GenBank/DDBJ databases">
        <title>FDA dAtabase for Regulatory Grade micrObial Sequences (FDA-ARGOS): Supporting development and validation of Infectious Disease Dx tests.</title>
        <authorList>
            <person name="Sproer C."/>
            <person name="Gronow S."/>
            <person name="Severitt S."/>
            <person name="Schroder I."/>
            <person name="Tallon L."/>
            <person name="Sadzewicz L."/>
            <person name="Zhao X."/>
            <person name="Boylan J."/>
            <person name="Ott S."/>
            <person name="Bowen H."/>
            <person name="Vavikolanu K."/>
            <person name="Mehta A."/>
            <person name="Aluvathingal J."/>
            <person name="Nadendla S."/>
            <person name="Lowell S."/>
            <person name="Myers T."/>
            <person name="Yan Y."/>
            <person name="Sichtig H."/>
        </authorList>
    </citation>
    <scope>NUCLEOTIDE SEQUENCE [LARGE SCALE GENOMIC DNA]</scope>
    <source>
        <strain evidence="1 2">FDAARGOS_1050</strain>
    </source>
</reference>
<evidence type="ECO:0000313" key="1">
    <source>
        <dbReference type="EMBL" id="QQB32791.1"/>
    </source>
</evidence>
<dbReference type="RefSeq" id="WP_198483291.1">
    <property type="nucleotide sequence ID" value="NZ_CP065997.1"/>
</dbReference>
<dbReference type="Proteomes" id="UP000595231">
    <property type="component" value="Chromosome"/>
</dbReference>
<organism evidence="1 2">
    <name type="scientific">Achromobacter deleyi</name>
    <dbReference type="NCBI Taxonomy" id="1353891"/>
    <lineage>
        <taxon>Bacteria</taxon>
        <taxon>Pseudomonadati</taxon>
        <taxon>Pseudomonadota</taxon>
        <taxon>Betaproteobacteria</taxon>
        <taxon>Burkholderiales</taxon>
        <taxon>Alcaligenaceae</taxon>
        <taxon>Achromobacter</taxon>
    </lineage>
</organism>
<evidence type="ECO:0000313" key="2">
    <source>
        <dbReference type="Proteomes" id="UP000595231"/>
    </source>
</evidence>
<protein>
    <submittedName>
        <fullName evidence="1">Uncharacterized protein</fullName>
    </submittedName>
</protein>
<name>A0A7T4AZ89_9BURK</name>
<dbReference type="AlphaFoldDB" id="A0A7T4AZ89"/>